<comment type="caution">
    <text evidence="2">The sequence shown here is derived from an EMBL/GenBank/DDBJ whole genome shotgun (WGS) entry which is preliminary data.</text>
</comment>
<keyword evidence="1" id="KW-1133">Transmembrane helix</keyword>
<reference evidence="2" key="1">
    <citation type="journal article" date="2014" name="Front. Microbiol.">
        <title>High frequency of phylogenetically diverse reductive dehalogenase-homologous genes in deep subseafloor sedimentary metagenomes.</title>
        <authorList>
            <person name="Kawai M."/>
            <person name="Futagami T."/>
            <person name="Toyoda A."/>
            <person name="Takaki Y."/>
            <person name="Nishi S."/>
            <person name="Hori S."/>
            <person name="Arai W."/>
            <person name="Tsubouchi T."/>
            <person name="Morono Y."/>
            <person name="Uchiyama I."/>
            <person name="Ito T."/>
            <person name="Fujiyama A."/>
            <person name="Inagaki F."/>
            <person name="Takami H."/>
        </authorList>
    </citation>
    <scope>NUCLEOTIDE SEQUENCE</scope>
    <source>
        <strain evidence="2">Expedition CK06-06</strain>
    </source>
</reference>
<proteinExistence type="predicted"/>
<protein>
    <submittedName>
        <fullName evidence="2">Uncharacterized protein</fullName>
    </submittedName>
</protein>
<name>X0TTD3_9ZZZZ</name>
<dbReference type="AlphaFoldDB" id="X0TTD3"/>
<gene>
    <name evidence="2" type="ORF">S01H1_30330</name>
</gene>
<feature type="non-terminal residue" evidence="2">
    <location>
        <position position="256"/>
    </location>
</feature>
<sequence length="256" mass="30277">MKLERLFIFFIILLFVGAILIINRFTSITERKTKVYIQGAFYIDRNDIYKIVDDEMIEKMLRDVDPDILIVQEPVTFSDNLFEEFESEISPSEKDSIINIYFKKIEDINSKLGFDIILLNVWDLESIQARKNFYRKNRGDPNFKQKVDLYNKLNQTITTKIEELNLKKDIFTVNSSLFDNLKEIEGNYFSSVFGEELGLGDYKYMNKKYTDKILEIINEDKKRKTLIIYDSNQKYELIKRLTSSPDINVIRVMSGE</sequence>
<evidence type="ECO:0000256" key="1">
    <source>
        <dbReference type="SAM" id="Phobius"/>
    </source>
</evidence>
<evidence type="ECO:0000313" key="2">
    <source>
        <dbReference type="EMBL" id="GAF96858.1"/>
    </source>
</evidence>
<keyword evidence="1" id="KW-0472">Membrane</keyword>
<dbReference type="EMBL" id="BARS01018658">
    <property type="protein sequence ID" value="GAF96858.1"/>
    <property type="molecule type" value="Genomic_DNA"/>
</dbReference>
<keyword evidence="1" id="KW-0812">Transmembrane</keyword>
<organism evidence="2">
    <name type="scientific">marine sediment metagenome</name>
    <dbReference type="NCBI Taxonomy" id="412755"/>
    <lineage>
        <taxon>unclassified sequences</taxon>
        <taxon>metagenomes</taxon>
        <taxon>ecological metagenomes</taxon>
    </lineage>
</organism>
<accession>X0TTD3</accession>
<feature type="transmembrane region" description="Helical" evidence="1">
    <location>
        <begin position="6"/>
        <end position="25"/>
    </location>
</feature>